<comment type="catalytic activity">
    <reaction evidence="7 8">
        <text>UDP-alpha-D-glucose + 2 NAD(+) + H2O = UDP-alpha-D-glucuronate + 2 NADH + 3 H(+)</text>
        <dbReference type="Rhea" id="RHEA:23596"/>
        <dbReference type="ChEBI" id="CHEBI:15377"/>
        <dbReference type="ChEBI" id="CHEBI:15378"/>
        <dbReference type="ChEBI" id="CHEBI:57540"/>
        <dbReference type="ChEBI" id="CHEBI:57945"/>
        <dbReference type="ChEBI" id="CHEBI:58052"/>
        <dbReference type="ChEBI" id="CHEBI:58885"/>
        <dbReference type="EC" id="1.1.1.22"/>
    </reaction>
</comment>
<keyword evidence="5 8" id="KW-0560">Oxidoreductase</keyword>
<dbReference type="SUPFAM" id="SSF51735">
    <property type="entry name" value="NAD(P)-binding Rossmann-fold domains"/>
    <property type="match status" value="1"/>
</dbReference>
<dbReference type="GO" id="GO:0003979">
    <property type="term" value="F:UDP-glucose 6-dehydrogenase activity"/>
    <property type="evidence" value="ECO:0007669"/>
    <property type="project" value="UniProtKB-EC"/>
</dbReference>
<feature type="domain" description="UDP-glucose/GDP-mannose dehydrogenase C-terminal" evidence="12">
    <location>
        <begin position="315"/>
        <end position="417"/>
    </location>
</feature>
<dbReference type="SUPFAM" id="SSF52413">
    <property type="entry name" value="UDP-glucose/GDP-mannose dehydrogenase C-terminal domain"/>
    <property type="match status" value="1"/>
</dbReference>
<dbReference type="PANTHER" id="PTHR43750">
    <property type="entry name" value="UDP-GLUCOSE 6-DEHYDROGENASE TUAD"/>
    <property type="match status" value="1"/>
</dbReference>
<comment type="pathway">
    <text evidence="1">Nucleotide-sugar biosynthesis; UDP-alpha-D-glucuronate biosynthesis; UDP-alpha-D-glucuronate from UDP-alpha-D-glucose: step 1/1.</text>
</comment>
<evidence type="ECO:0000256" key="6">
    <source>
        <dbReference type="ARBA" id="ARBA00023027"/>
    </source>
</evidence>
<dbReference type="InterPro" id="IPR028357">
    <property type="entry name" value="UDPglc_DH_bac"/>
</dbReference>
<evidence type="ECO:0000256" key="10">
    <source>
        <dbReference type="PIRSR" id="PIRSR500134-2"/>
    </source>
</evidence>
<dbReference type="GO" id="GO:0051287">
    <property type="term" value="F:NAD binding"/>
    <property type="evidence" value="ECO:0007669"/>
    <property type="project" value="InterPro"/>
</dbReference>
<feature type="binding site" evidence="10">
    <location>
        <begin position="150"/>
        <end position="153"/>
    </location>
    <ligand>
        <name>substrate</name>
    </ligand>
</feature>
<evidence type="ECO:0000256" key="8">
    <source>
        <dbReference type="PIRNR" id="PIRNR000124"/>
    </source>
</evidence>
<dbReference type="GO" id="GO:0006065">
    <property type="term" value="P:UDP-glucuronate biosynthetic process"/>
    <property type="evidence" value="ECO:0007669"/>
    <property type="project" value="UniProtKB-UniPathway"/>
</dbReference>
<feature type="active site" description="Nucleophile" evidence="9">
    <location>
        <position position="261"/>
    </location>
</feature>
<dbReference type="OrthoDB" id="9803238at2"/>
<dbReference type="Proteomes" id="UP000243197">
    <property type="component" value="Chromosome"/>
</dbReference>
<feature type="binding site" evidence="11">
    <location>
        <position position="121"/>
    </location>
    <ligand>
        <name>NAD(+)</name>
        <dbReference type="ChEBI" id="CHEBI:57540"/>
    </ligand>
</feature>
<dbReference type="Pfam" id="PF03720">
    <property type="entry name" value="UDPG_MGDP_dh_C"/>
    <property type="match status" value="1"/>
</dbReference>
<organism evidence="13 14">
    <name type="scientific">Ichthyobacterium seriolicida</name>
    <dbReference type="NCBI Taxonomy" id="242600"/>
    <lineage>
        <taxon>Bacteria</taxon>
        <taxon>Pseudomonadati</taxon>
        <taxon>Bacteroidota</taxon>
        <taxon>Flavobacteriia</taxon>
        <taxon>Flavobacteriales</taxon>
        <taxon>Ichthyobacteriaceae</taxon>
        <taxon>Ichthyobacterium</taxon>
    </lineage>
</organism>
<dbReference type="InterPro" id="IPR036220">
    <property type="entry name" value="UDP-Glc/GDP-Man_DH_C_sf"/>
</dbReference>
<feature type="binding site" evidence="10">
    <location>
        <begin position="250"/>
        <end position="254"/>
    </location>
    <ligand>
        <name>substrate</name>
    </ligand>
</feature>
<dbReference type="InterPro" id="IPR036291">
    <property type="entry name" value="NAD(P)-bd_dom_sf"/>
</dbReference>
<dbReference type="Gene3D" id="3.40.50.720">
    <property type="entry name" value="NAD(P)-binding Rossmann-like Domain"/>
    <property type="match status" value="2"/>
</dbReference>
<dbReference type="AlphaFoldDB" id="A0A1J1DYY3"/>
<feature type="binding site" evidence="10">
    <location>
        <position position="258"/>
    </location>
    <ligand>
        <name>substrate</name>
    </ligand>
</feature>
<evidence type="ECO:0000256" key="1">
    <source>
        <dbReference type="ARBA" id="ARBA00004701"/>
    </source>
</evidence>
<feature type="binding site" evidence="10">
    <location>
        <position position="205"/>
    </location>
    <ligand>
        <name>substrate</name>
    </ligand>
</feature>
<feature type="binding site" evidence="11">
    <location>
        <position position="264"/>
    </location>
    <ligand>
        <name>NAD(+)</name>
        <dbReference type="ChEBI" id="CHEBI:57540"/>
    </ligand>
</feature>
<dbReference type="KEGG" id="ise:JBKA6_1114"/>
<reference evidence="13 14" key="1">
    <citation type="submission" date="2014-03" db="EMBL/GenBank/DDBJ databases">
        <title>complete genome sequence of Flavobacteriaceae bacterium JBKA-6.</title>
        <authorList>
            <person name="Takano T."/>
            <person name="Nakamura Y."/>
            <person name="Takuma S."/>
            <person name="Yasuike M."/>
            <person name="Matsuyama T."/>
            <person name="Sakai T."/>
            <person name="Fujiwara A."/>
            <person name="Kimoto K."/>
            <person name="Fukuda Y."/>
            <person name="Kondo H."/>
            <person name="Hirono I."/>
            <person name="Nakayasu C."/>
        </authorList>
    </citation>
    <scope>NUCLEOTIDE SEQUENCE [LARGE SCALE GENOMIC DNA]</scope>
    <source>
        <strain evidence="13 14">JBKA-6</strain>
    </source>
</reference>
<evidence type="ECO:0000256" key="4">
    <source>
        <dbReference type="ARBA" id="ARBA00015132"/>
    </source>
</evidence>
<keyword evidence="6 8" id="KW-0520">NAD</keyword>
<gene>
    <name evidence="13" type="ORF">JBKA6_1114</name>
</gene>
<dbReference type="InterPro" id="IPR014026">
    <property type="entry name" value="UDP-Glc/GDP-Man_DH_dimer"/>
</dbReference>
<feature type="binding site" evidence="11">
    <location>
        <position position="153"/>
    </location>
    <ligand>
        <name>NAD(+)</name>
        <dbReference type="ChEBI" id="CHEBI:57540"/>
    </ligand>
</feature>
<feature type="binding site" evidence="11">
    <location>
        <position position="30"/>
    </location>
    <ligand>
        <name>NAD(+)</name>
        <dbReference type="ChEBI" id="CHEBI:57540"/>
    </ligand>
</feature>
<dbReference type="EC" id="1.1.1.22" evidence="3 8"/>
<accession>A0A1J1DYY3</accession>
<dbReference type="InterPro" id="IPR017476">
    <property type="entry name" value="UDP-Glc/GDP-Man"/>
</dbReference>
<dbReference type="Pfam" id="PF03721">
    <property type="entry name" value="UDPG_MGDP_dh_N"/>
    <property type="match status" value="1"/>
</dbReference>
<dbReference type="SUPFAM" id="SSF48179">
    <property type="entry name" value="6-phosphogluconate dehydrogenase C-terminal domain-like"/>
    <property type="match status" value="1"/>
</dbReference>
<dbReference type="Gene3D" id="1.20.5.100">
    <property type="entry name" value="Cytochrome c1, transmembrane anchor, C-terminal"/>
    <property type="match status" value="1"/>
</dbReference>
<evidence type="ECO:0000256" key="5">
    <source>
        <dbReference type="ARBA" id="ARBA00023002"/>
    </source>
</evidence>
<feature type="binding site" evidence="11">
    <location>
        <position position="35"/>
    </location>
    <ligand>
        <name>NAD(+)</name>
        <dbReference type="ChEBI" id="CHEBI:57540"/>
    </ligand>
</feature>
<evidence type="ECO:0000256" key="9">
    <source>
        <dbReference type="PIRSR" id="PIRSR500134-1"/>
    </source>
</evidence>
<dbReference type="NCBIfam" id="TIGR03026">
    <property type="entry name" value="NDP-sugDHase"/>
    <property type="match status" value="1"/>
</dbReference>
<evidence type="ECO:0000259" key="12">
    <source>
        <dbReference type="SMART" id="SM00984"/>
    </source>
</evidence>
<evidence type="ECO:0000256" key="2">
    <source>
        <dbReference type="ARBA" id="ARBA00006601"/>
    </source>
</evidence>
<dbReference type="PIRSF" id="PIRSF500134">
    <property type="entry name" value="UDPglc_DH_bac"/>
    <property type="match status" value="1"/>
</dbReference>
<dbReference type="PANTHER" id="PTHR43750:SF3">
    <property type="entry name" value="UDP-GLUCOSE 6-DEHYDROGENASE TUAD"/>
    <property type="match status" value="1"/>
</dbReference>
<dbReference type="RefSeq" id="WP_096686660.1">
    <property type="nucleotide sequence ID" value="NZ_AP014564.1"/>
</dbReference>
<dbReference type="UniPathway" id="UPA00038">
    <property type="reaction ID" value="UER00491"/>
</dbReference>
<feature type="binding site" evidence="11">
    <location>
        <position position="329"/>
    </location>
    <ligand>
        <name>NAD(+)</name>
        <dbReference type="ChEBI" id="CHEBI:57540"/>
    </ligand>
</feature>
<evidence type="ECO:0000256" key="3">
    <source>
        <dbReference type="ARBA" id="ARBA00012954"/>
    </source>
</evidence>
<protein>
    <recommendedName>
        <fullName evidence="4 8">UDP-glucose 6-dehydrogenase</fullName>
        <ecNumber evidence="3 8">1.1.1.22</ecNumber>
    </recommendedName>
</protein>
<dbReference type="SMART" id="SM00984">
    <property type="entry name" value="UDPG_MGDP_dh_C"/>
    <property type="match status" value="1"/>
</dbReference>
<evidence type="ECO:0000313" key="13">
    <source>
        <dbReference type="EMBL" id="BAV95127.1"/>
    </source>
</evidence>
<evidence type="ECO:0000256" key="7">
    <source>
        <dbReference type="ARBA" id="ARBA00047473"/>
    </source>
</evidence>
<keyword evidence="14" id="KW-1185">Reference proteome</keyword>
<dbReference type="Pfam" id="PF00984">
    <property type="entry name" value="UDPG_MGDP_dh"/>
    <property type="match status" value="1"/>
</dbReference>
<feature type="binding site" evidence="10">
    <location>
        <position position="322"/>
    </location>
    <ligand>
        <name>substrate</name>
    </ligand>
</feature>
<comment type="similarity">
    <text evidence="2 8">Belongs to the UDP-glucose/GDP-mannose dehydrogenase family.</text>
</comment>
<dbReference type="EMBL" id="AP014564">
    <property type="protein sequence ID" value="BAV95127.1"/>
    <property type="molecule type" value="Genomic_DNA"/>
</dbReference>
<dbReference type="PIRSF" id="PIRSF000124">
    <property type="entry name" value="UDPglc_GDPman_dh"/>
    <property type="match status" value="1"/>
</dbReference>
<dbReference type="InterPro" id="IPR001732">
    <property type="entry name" value="UDP-Glc/GDP-Man_DH_N"/>
</dbReference>
<proteinExistence type="inferred from homology"/>
<feature type="binding site" evidence="11">
    <location>
        <position position="86"/>
    </location>
    <ligand>
        <name>NAD(+)</name>
        <dbReference type="ChEBI" id="CHEBI:57540"/>
    </ligand>
</feature>
<evidence type="ECO:0000256" key="11">
    <source>
        <dbReference type="PIRSR" id="PIRSR500134-3"/>
    </source>
</evidence>
<sequence length="437" mass="49308">MNIAVIGTGYVGLVTGTCLAETGNNVVCVDIDKEKIEKMQNRQLPIYEPNLDILFNRNIKMNRLKFTSSLENAIREAQIIFLALPTPANGDNSADISYVLKVSEEIGKLVCDYKLIVNKSTVPIGTTKKVYDIISKNAKSTFDVVSNPEFLREGFAVNDFLRPDRIIIGTSSDRAFDLMSELYKPYVHSENQIIKMDEKSSELTKYACNSFLATKISFINEMANFCDEVGADIDLIRIGMSADERIGKHFLFSGLGYGGSCFPKDLKALIKLGQDNNYDFKIINAISKVNEKQRTSILLKLEKYFRGDIKGKSIALWGLSFKPDTDDIREAPSLYIIDKLLELGVSVRAFDPVSISNAKKIYNSKIYFATDIYDCVKDVDALIIATEWASFKNPDLDKMKSIMKNPAIFDGRNIYDLKHMQKNNFHYESIGRKKIEI</sequence>
<evidence type="ECO:0000313" key="14">
    <source>
        <dbReference type="Proteomes" id="UP000243197"/>
    </source>
</evidence>
<dbReference type="InterPro" id="IPR008927">
    <property type="entry name" value="6-PGluconate_DH-like_C_sf"/>
</dbReference>
<dbReference type="InterPro" id="IPR014027">
    <property type="entry name" value="UDP-Glc/GDP-Man_DH_C"/>
</dbReference>
<dbReference type="GO" id="GO:0000271">
    <property type="term" value="P:polysaccharide biosynthetic process"/>
    <property type="evidence" value="ECO:0007669"/>
    <property type="project" value="InterPro"/>
</dbReference>
<name>A0A1J1DYY3_9FLAO</name>